<dbReference type="EMBL" id="JASZZN010000010">
    <property type="protein sequence ID" value="MDM4016845.1"/>
    <property type="molecule type" value="Genomic_DNA"/>
</dbReference>
<accession>A0ABT7PK23</accession>
<sequence>MNIEGWDEFSDEEQELLLDLGQLALDLIGIVEPTPFADSTNAIISITRGDWWGSLLSGVGVVPYIGDLAKFGKLPKYTRSFDKAMSIARRNPSFAVPVRALASRILVAIRKLPIERLPISARRVLEDLHRKLSDFLGGGLRISRLDQLTDETLRLVFGSTKHVGLLPRKNIRTIVEFFDKYNVGGRQPTQWAELIKGIDLHAVEPVKVVKIPKGEMFAQYVDLTKDANRQIGQWMVRARGAVSHRNIGLSEAGRERKLFQLKRGAEMLHSKAAAAADHWTKSGPKPHSAVSRSEKSGLLEMKRAEQVAGGGEQFFLPRAWELLAPVTEASAK</sequence>
<gene>
    <name evidence="1" type="ORF">QTN89_15470</name>
</gene>
<protein>
    <submittedName>
        <fullName evidence="1">Uncharacterized protein</fullName>
    </submittedName>
</protein>
<evidence type="ECO:0000313" key="1">
    <source>
        <dbReference type="EMBL" id="MDM4016845.1"/>
    </source>
</evidence>
<dbReference type="CDD" id="cd20745">
    <property type="entry name" value="FIX_RhsA_AHH_HNH-like"/>
    <property type="match status" value="1"/>
</dbReference>
<evidence type="ECO:0000313" key="2">
    <source>
        <dbReference type="Proteomes" id="UP001239462"/>
    </source>
</evidence>
<proteinExistence type="predicted"/>
<reference evidence="1 2" key="1">
    <citation type="submission" date="2023-06" db="EMBL/GenBank/DDBJ databases">
        <title>Roseiconus lacunae JC819 isolated from Gulf of Mannar region, Tamil Nadu.</title>
        <authorList>
            <person name="Pk S."/>
            <person name="Ch S."/>
            <person name="Ch V.R."/>
        </authorList>
    </citation>
    <scope>NUCLEOTIDE SEQUENCE [LARGE SCALE GENOMIC DNA]</scope>
    <source>
        <strain evidence="1 2">JC819</strain>
    </source>
</reference>
<dbReference type="RefSeq" id="WP_149499367.1">
    <property type="nucleotide sequence ID" value="NZ_JASZZN010000010.1"/>
</dbReference>
<comment type="caution">
    <text evidence="1">The sequence shown here is derived from an EMBL/GenBank/DDBJ whole genome shotgun (WGS) entry which is preliminary data.</text>
</comment>
<keyword evidence="2" id="KW-1185">Reference proteome</keyword>
<name>A0ABT7PK23_9BACT</name>
<organism evidence="1 2">
    <name type="scientific">Roseiconus lacunae</name>
    <dbReference type="NCBI Taxonomy" id="2605694"/>
    <lineage>
        <taxon>Bacteria</taxon>
        <taxon>Pseudomonadati</taxon>
        <taxon>Planctomycetota</taxon>
        <taxon>Planctomycetia</taxon>
        <taxon>Pirellulales</taxon>
        <taxon>Pirellulaceae</taxon>
        <taxon>Roseiconus</taxon>
    </lineage>
</organism>
<dbReference type="Proteomes" id="UP001239462">
    <property type="component" value="Unassembled WGS sequence"/>
</dbReference>